<feature type="region of interest" description="Disordered" evidence="1">
    <location>
        <begin position="129"/>
        <end position="156"/>
    </location>
</feature>
<comment type="caution">
    <text evidence="2">The sequence shown here is derived from an EMBL/GenBank/DDBJ whole genome shotgun (WGS) entry which is preliminary data.</text>
</comment>
<reference evidence="2 3" key="1">
    <citation type="journal article" date="2013" name="J. Biotechnol.">
        <title>Establishment and interpretation of the genome sequence of the phytopathogenic fungus Rhizoctonia solani AG1-IB isolate 7/3/14.</title>
        <authorList>
            <person name="Wibberg D.W."/>
            <person name="Jelonek L.J."/>
            <person name="Rupp O.R."/>
            <person name="Hennig M.H."/>
            <person name="Eikmeyer F.E."/>
            <person name="Goesmann A.G."/>
            <person name="Hartmann A.H."/>
            <person name="Borriss R.B."/>
            <person name="Grosch R.G."/>
            <person name="Puehler A.P."/>
            <person name="Schlueter A.S."/>
        </authorList>
    </citation>
    <scope>NUCLEOTIDE SEQUENCE [LARGE SCALE GENOMIC DNA]</scope>
    <source>
        <strain evidence="3">AG1-IB / isolate 7/3/14</strain>
    </source>
</reference>
<feature type="compositionally biased region" description="Basic and acidic residues" evidence="1">
    <location>
        <begin position="59"/>
        <end position="71"/>
    </location>
</feature>
<feature type="compositionally biased region" description="Basic and acidic residues" evidence="1">
    <location>
        <begin position="138"/>
        <end position="153"/>
    </location>
</feature>
<accession>M5BW42</accession>
<sequence>MYPEPRPLRAYLKTHESALSDHAPDAEEVKTGKVDPSLLANPPPPSSGGGDIANSTEADESHQETEAEKSLVVDAISKRIKALGKKAQRLREYKQQAELNEDQKSAISGLPLLEASIKELESIKKTAEGLEISAQRTRNQERIEQQKQADQRIAEASQQAEVRLRECSIWTQYQIKLGRLPFSHGSPP</sequence>
<feature type="region of interest" description="Disordered" evidence="1">
    <location>
        <begin position="1"/>
        <end position="71"/>
    </location>
</feature>
<dbReference type="AlphaFoldDB" id="M5BW42"/>
<protein>
    <submittedName>
        <fullName evidence="2">Uncharacterized protein</fullName>
    </submittedName>
</protein>
<proteinExistence type="predicted"/>
<organism evidence="2 3">
    <name type="scientific">Thanatephorus cucumeris (strain AG1-IB / isolate 7/3/14)</name>
    <name type="common">Lettuce bottom rot fungus</name>
    <name type="synonym">Rhizoctonia solani</name>
    <dbReference type="NCBI Taxonomy" id="1108050"/>
    <lineage>
        <taxon>Eukaryota</taxon>
        <taxon>Fungi</taxon>
        <taxon>Dikarya</taxon>
        <taxon>Basidiomycota</taxon>
        <taxon>Agaricomycotina</taxon>
        <taxon>Agaricomycetes</taxon>
        <taxon>Cantharellales</taxon>
        <taxon>Ceratobasidiaceae</taxon>
        <taxon>Rhizoctonia</taxon>
        <taxon>Rhizoctonia solani AG-1</taxon>
    </lineage>
</organism>
<evidence type="ECO:0000313" key="2">
    <source>
        <dbReference type="EMBL" id="CCO31459.1"/>
    </source>
</evidence>
<name>M5BW42_THACB</name>
<gene>
    <name evidence="2" type="ORF">BN14_05501</name>
</gene>
<dbReference type="HOGENOM" id="CLU_1441983_0_0_1"/>
<dbReference type="EMBL" id="CAOJ01008226">
    <property type="protein sequence ID" value="CCO31459.1"/>
    <property type="molecule type" value="Genomic_DNA"/>
</dbReference>
<dbReference type="Proteomes" id="UP000012065">
    <property type="component" value="Unassembled WGS sequence"/>
</dbReference>
<feature type="compositionally biased region" description="Basic and acidic residues" evidence="1">
    <location>
        <begin position="13"/>
        <end position="33"/>
    </location>
</feature>
<evidence type="ECO:0000313" key="3">
    <source>
        <dbReference type="Proteomes" id="UP000012065"/>
    </source>
</evidence>
<evidence type="ECO:0000256" key="1">
    <source>
        <dbReference type="SAM" id="MobiDB-lite"/>
    </source>
</evidence>